<keyword evidence="5" id="KW-1185">Reference proteome</keyword>
<dbReference type="PROSITE" id="PS50983">
    <property type="entry name" value="FE_B12_PBP"/>
    <property type="match status" value="1"/>
</dbReference>
<proteinExistence type="inferred from homology"/>
<reference evidence="4" key="1">
    <citation type="journal article" date="2022" name="Int. J. Syst. Evol. Microbiol.">
        <title>Genome-based, phenotypic and chemotaxonomic classification of Faecalibacterium strains: proposal of three novel species Faecalibacterium duncaniae sp. nov., Faecalibacterium hattorii sp. nov. and Faecalibacterium gallinarum sp. nov. .</title>
        <authorList>
            <person name="Sakamoto M."/>
            <person name="Sakurai N."/>
            <person name="Tanno H."/>
            <person name="Iino T."/>
            <person name="Ohkuma M."/>
            <person name="Endo A."/>
        </authorList>
    </citation>
    <scope>NUCLEOTIDE SEQUENCE</scope>
    <source>
        <strain evidence="4">JCM 17207</strain>
    </source>
</reference>
<keyword evidence="2" id="KW-0732">Signal</keyword>
<comment type="similarity">
    <text evidence="1">Belongs to the bacterial solute-binding protein 8 family.</text>
</comment>
<protein>
    <recommendedName>
        <fullName evidence="3">Fe/B12 periplasmic-binding domain-containing protein</fullName>
    </recommendedName>
</protein>
<evidence type="ECO:0000313" key="4">
    <source>
        <dbReference type="EMBL" id="GJN65416.1"/>
    </source>
</evidence>
<sequence>MKRCVALCLSLALSLGILSGCAQPAASSAAQSQATASSTAASAPAEDLLGNGWAVESSMELQYATQFSVDYFEGGYKLLSLSNGDRFLVVPEGASLPEGIDPDIVPLYQPLDNLYLAASSAMSLFDSLGHADKIRLSSTKETSWYIDSAKQAMADGQMVYVGAYNEPDYEMLVNAGCPLAVESRMIDEASEVKSKLEELGIAVLTDQSSLEKHPLGRSEWIRFYAALFNEEEKAAELFQQQVDFLNEVASAEATGKTVAFFYISPSSGSVVVRKGSDYISKMLELAGGDYLFSDLDDGDPESSTEPMEMEAFFAAAKDADYLIYNTSVGGDLATTADLIEQNQLLAEFKAVQEGNVWCTKRNLYQVTTELGQMIQSFHEIFTGEADETGDLPYLYRLP</sequence>
<feature type="domain" description="Fe/B12 periplasmic-binding" evidence="3">
    <location>
        <begin position="113"/>
        <end position="388"/>
    </location>
</feature>
<dbReference type="RefSeq" id="WP_238317637.1">
    <property type="nucleotide sequence ID" value="NZ_BQKV01000098.1"/>
</dbReference>
<feature type="chain" id="PRO_5041386127" description="Fe/B12 periplasmic-binding domain-containing protein" evidence="2">
    <location>
        <begin position="23"/>
        <end position="398"/>
    </location>
</feature>
<dbReference type="PANTHER" id="PTHR30535">
    <property type="entry name" value="VITAMIN B12-BINDING PROTEIN"/>
    <property type="match status" value="1"/>
</dbReference>
<dbReference type="Pfam" id="PF01497">
    <property type="entry name" value="Peripla_BP_2"/>
    <property type="match status" value="1"/>
</dbReference>
<dbReference type="AlphaFoldDB" id="A0AA37MYS7"/>
<dbReference type="SUPFAM" id="SSF53807">
    <property type="entry name" value="Helical backbone' metal receptor"/>
    <property type="match status" value="1"/>
</dbReference>
<dbReference type="InterPro" id="IPR050902">
    <property type="entry name" value="ABC_Transporter_SBP"/>
</dbReference>
<dbReference type="Gene3D" id="3.40.50.1980">
    <property type="entry name" value="Nitrogenase molybdenum iron protein domain"/>
    <property type="match status" value="1"/>
</dbReference>
<dbReference type="Proteomes" id="UP001055185">
    <property type="component" value="Unassembled WGS sequence"/>
</dbReference>
<dbReference type="EMBL" id="BQKV01000098">
    <property type="protein sequence ID" value="GJN65416.1"/>
    <property type="molecule type" value="Genomic_DNA"/>
</dbReference>
<accession>A0AA37MYS7</accession>
<evidence type="ECO:0000256" key="2">
    <source>
        <dbReference type="SAM" id="SignalP"/>
    </source>
</evidence>
<evidence type="ECO:0000259" key="3">
    <source>
        <dbReference type="PROSITE" id="PS50983"/>
    </source>
</evidence>
<dbReference type="InterPro" id="IPR002491">
    <property type="entry name" value="ABC_transptr_periplasmic_BD"/>
</dbReference>
<dbReference type="PROSITE" id="PS51257">
    <property type="entry name" value="PROKAR_LIPOPROTEIN"/>
    <property type="match status" value="1"/>
</dbReference>
<name>A0AA37MYS7_9FIRM</name>
<organism evidence="4 5">
    <name type="scientific">Faecalibacterium gallinarum</name>
    <dbReference type="NCBI Taxonomy" id="2903556"/>
    <lineage>
        <taxon>Bacteria</taxon>
        <taxon>Bacillati</taxon>
        <taxon>Bacillota</taxon>
        <taxon>Clostridia</taxon>
        <taxon>Eubacteriales</taxon>
        <taxon>Oscillospiraceae</taxon>
        <taxon>Faecalibacterium</taxon>
    </lineage>
</organism>
<evidence type="ECO:0000256" key="1">
    <source>
        <dbReference type="ARBA" id="ARBA00008814"/>
    </source>
</evidence>
<evidence type="ECO:0000313" key="5">
    <source>
        <dbReference type="Proteomes" id="UP001055185"/>
    </source>
</evidence>
<dbReference type="PANTHER" id="PTHR30535:SF34">
    <property type="entry name" value="MOLYBDATE-BINDING PROTEIN MOLA"/>
    <property type="match status" value="1"/>
</dbReference>
<feature type="signal peptide" evidence="2">
    <location>
        <begin position="1"/>
        <end position="22"/>
    </location>
</feature>
<comment type="caution">
    <text evidence="4">The sequence shown here is derived from an EMBL/GenBank/DDBJ whole genome shotgun (WGS) entry which is preliminary data.</text>
</comment>
<gene>
    <name evidence="4" type="ORF">JCM17207_20410</name>
</gene>